<dbReference type="SUPFAM" id="SSF51735">
    <property type="entry name" value="NAD(P)-binding Rossmann-fold domains"/>
    <property type="match status" value="1"/>
</dbReference>
<dbReference type="Gene3D" id="3.40.50.720">
    <property type="entry name" value="NAD(P)-binding Rossmann-like Domain"/>
    <property type="match status" value="1"/>
</dbReference>
<evidence type="ECO:0000313" key="4">
    <source>
        <dbReference type="EMBL" id="SKA85752.1"/>
    </source>
</evidence>
<organism evidence="4 5">
    <name type="scientific">Agreia bicolorata</name>
    <dbReference type="NCBI Taxonomy" id="110935"/>
    <lineage>
        <taxon>Bacteria</taxon>
        <taxon>Bacillati</taxon>
        <taxon>Actinomycetota</taxon>
        <taxon>Actinomycetes</taxon>
        <taxon>Micrococcales</taxon>
        <taxon>Microbacteriaceae</taxon>
        <taxon>Agreia</taxon>
    </lineage>
</organism>
<dbReference type="Proteomes" id="UP000189735">
    <property type="component" value="Unassembled WGS sequence"/>
</dbReference>
<name>A0A1T4X832_9MICO</name>
<dbReference type="AlphaFoldDB" id="A0A1T4X832"/>
<evidence type="ECO:0000256" key="1">
    <source>
        <dbReference type="ARBA" id="ARBA00009353"/>
    </source>
</evidence>
<dbReference type="NCBIfam" id="TIGR01777">
    <property type="entry name" value="yfcH"/>
    <property type="match status" value="1"/>
</dbReference>
<dbReference type="RefSeq" id="WP_078713449.1">
    <property type="nucleotide sequence ID" value="NZ_FUYG01000002.1"/>
</dbReference>
<feature type="domain" description="DUF1731" evidence="3">
    <location>
        <begin position="250"/>
        <end position="296"/>
    </location>
</feature>
<dbReference type="Pfam" id="PF01370">
    <property type="entry name" value="Epimerase"/>
    <property type="match status" value="1"/>
</dbReference>
<protein>
    <recommendedName>
        <fullName evidence="6">TIGR01777 family protein</fullName>
    </recommendedName>
</protein>
<feature type="domain" description="NAD-dependent epimerase/dehydratase" evidence="2">
    <location>
        <begin position="7"/>
        <end position="214"/>
    </location>
</feature>
<sequence>MPEQQTIVIAGASGMIGTELTRQLEDAGHLVIRLVRRPTHHPKERQWDPEVSWLNIATVDAADVVVNLSGASISRLPWTLPYKKQILSSRVQATSTITAAIAKSSSPPHTLVNGSAVGFYGDRPGEILTETSAQGDGFLPKVVEAWERAAAKASPTTRVVMARTGLVLGNGGALKPLEILARLGVAGPLGSGTQIWPWISLHDEAAAIAHLALHSSLTGPVNLAAPRPVTATELSETLARSLNRPFWLPAPSWAIKAALADAGKELLLSDQHVSSQLLVADGFAFRDENVDDALSAALSAPHSAAR</sequence>
<dbReference type="Pfam" id="PF08338">
    <property type="entry name" value="DUF1731"/>
    <property type="match status" value="1"/>
</dbReference>
<dbReference type="InterPro" id="IPR010099">
    <property type="entry name" value="SDR39U1"/>
</dbReference>
<proteinExistence type="inferred from homology"/>
<comment type="similarity">
    <text evidence="1">Belongs to the NAD(P)-dependent epimerase/dehydratase family. SDR39U1 subfamily.</text>
</comment>
<evidence type="ECO:0000259" key="2">
    <source>
        <dbReference type="Pfam" id="PF01370"/>
    </source>
</evidence>
<dbReference type="InterPro" id="IPR013549">
    <property type="entry name" value="DUF1731"/>
</dbReference>
<evidence type="ECO:0000259" key="3">
    <source>
        <dbReference type="Pfam" id="PF08338"/>
    </source>
</evidence>
<dbReference type="InterPro" id="IPR036291">
    <property type="entry name" value="NAD(P)-bd_dom_sf"/>
</dbReference>
<dbReference type="PANTHER" id="PTHR11092:SF0">
    <property type="entry name" value="EPIMERASE FAMILY PROTEIN SDR39U1"/>
    <property type="match status" value="1"/>
</dbReference>
<gene>
    <name evidence="4" type="ORF">SAMN06295879_0824</name>
</gene>
<reference evidence="5" key="1">
    <citation type="submission" date="2017-02" db="EMBL/GenBank/DDBJ databases">
        <authorList>
            <person name="Varghese N."/>
            <person name="Submissions S."/>
        </authorList>
    </citation>
    <scope>NUCLEOTIDE SEQUENCE [LARGE SCALE GENOMIC DNA]</scope>
    <source>
        <strain evidence="5">VKM Ac-2052</strain>
    </source>
</reference>
<dbReference type="PANTHER" id="PTHR11092">
    <property type="entry name" value="SUGAR NUCLEOTIDE EPIMERASE RELATED"/>
    <property type="match status" value="1"/>
</dbReference>
<evidence type="ECO:0000313" key="5">
    <source>
        <dbReference type="Proteomes" id="UP000189735"/>
    </source>
</evidence>
<accession>A0A1T4X832</accession>
<evidence type="ECO:0008006" key="6">
    <source>
        <dbReference type="Google" id="ProtNLM"/>
    </source>
</evidence>
<dbReference type="EMBL" id="FUYG01000002">
    <property type="protein sequence ID" value="SKA85752.1"/>
    <property type="molecule type" value="Genomic_DNA"/>
</dbReference>
<dbReference type="InterPro" id="IPR001509">
    <property type="entry name" value="Epimerase_deHydtase"/>
</dbReference>